<dbReference type="KEGG" id="pno:SNOG_13620"/>
<name>Q0U3P4_PHANO</name>
<dbReference type="Proteomes" id="UP000001055">
    <property type="component" value="Unassembled WGS sequence"/>
</dbReference>
<feature type="compositionally biased region" description="Polar residues" evidence="1">
    <location>
        <begin position="26"/>
        <end position="39"/>
    </location>
</feature>
<proteinExistence type="predicted"/>
<dbReference type="GeneID" id="5980745"/>
<sequence>MASTPPKSNQKAAAVLQPVHEMEGSNVYTKRQAPSQPQTSFSGQPQLPLSLQVSSSAATLQSRTTHLPAHVNSLPHSAEPDSDWVPCLISYSVAYPPPPHDSHTSPQVRTRRRSPLEEISTEICAKLVSSAETAAAPQSVDPSPTKASSATRHAVIAFSHRHFEPQAACTTAIKEDAIAAARFSRHPARPCIRPALG</sequence>
<dbReference type="AlphaFoldDB" id="Q0U3P4"/>
<organism evidence="2 3">
    <name type="scientific">Phaeosphaeria nodorum (strain SN15 / ATCC MYA-4574 / FGSC 10173)</name>
    <name type="common">Glume blotch fungus</name>
    <name type="synonym">Parastagonospora nodorum</name>
    <dbReference type="NCBI Taxonomy" id="321614"/>
    <lineage>
        <taxon>Eukaryota</taxon>
        <taxon>Fungi</taxon>
        <taxon>Dikarya</taxon>
        <taxon>Ascomycota</taxon>
        <taxon>Pezizomycotina</taxon>
        <taxon>Dothideomycetes</taxon>
        <taxon>Pleosporomycetidae</taxon>
        <taxon>Pleosporales</taxon>
        <taxon>Pleosporineae</taxon>
        <taxon>Phaeosphaeriaceae</taxon>
        <taxon>Parastagonospora</taxon>
    </lineage>
</organism>
<dbReference type="EMBL" id="CH445351">
    <property type="protein sequence ID" value="EAT79067.1"/>
    <property type="molecule type" value="Genomic_DNA"/>
</dbReference>
<evidence type="ECO:0000313" key="2">
    <source>
        <dbReference type="EMBL" id="EAT79067.1"/>
    </source>
</evidence>
<protein>
    <submittedName>
        <fullName evidence="2">Uncharacterized protein</fullName>
    </submittedName>
</protein>
<feature type="region of interest" description="Disordered" evidence="1">
    <location>
        <begin position="1"/>
        <end position="46"/>
    </location>
</feature>
<feature type="compositionally biased region" description="Polar residues" evidence="1">
    <location>
        <begin position="1"/>
        <end position="11"/>
    </location>
</feature>
<accession>Q0U3P4</accession>
<reference evidence="3" key="1">
    <citation type="journal article" date="2007" name="Plant Cell">
        <title>Dothideomycete-plant interactions illuminated by genome sequencing and EST analysis of the wheat pathogen Stagonospora nodorum.</title>
        <authorList>
            <person name="Hane J.K."/>
            <person name="Lowe R.G."/>
            <person name="Solomon P.S."/>
            <person name="Tan K.C."/>
            <person name="Schoch C.L."/>
            <person name="Spatafora J.W."/>
            <person name="Crous P.W."/>
            <person name="Kodira C."/>
            <person name="Birren B.W."/>
            <person name="Galagan J.E."/>
            <person name="Torriani S.F."/>
            <person name="McDonald B.A."/>
            <person name="Oliver R.P."/>
        </authorList>
    </citation>
    <scope>NUCLEOTIDE SEQUENCE [LARGE SCALE GENOMIC DNA]</scope>
    <source>
        <strain evidence="3">SN15 / ATCC MYA-4574 / FGSC 10173</strain>
    </source>
</reference>
<dbReference type="RefSeq" id="XP_001803825.1">
    <property type="nucleotide sequence ID" value="XM_001803773.1"/>
</dbReference>
<gene>
    <name evidence="2" type="ORF">SNOG_13620</name>
</gene>
<dbReference type="HOGENOM" id="CLU_1384592_0_0_1"/>
<dbReference type="InParanoid" id="Q0U3P4"/>
<evidence type="ECO:0000256" key="1">
    <source>
        <dbReference type="SAM" id="MobiDB-lite"/>
    </source>
</evidence>
<evidence type="ECO:0000313" key="3">
    <source>
        <dbReference type="Proteomes" id="UP000001055"/>
    </source>
</evidence>